<dbReference type="SUPFAM" id="SSF88697">
    <property type="entry name" value="PUA domain-like"/>
    <property type="match status" value="1"/>
</dbReference>
<accession>A0A1F6VMV7</accession>
<dbReference type="Proteomes" id="UP000177112">
    <property type="component" value="Unassembled WGS sequence"/>
</dbReference>
<dbReference type="Gene3D" id="2.30.130.30">
    <property type="entry name" value="Hypothetical protein"/>
    <property type="match status" value="1"/>
</dbReference>
<organism evidence="2 3">
    <name type="scientific">Candidatus Nomurabacteria bacterium RIFCSPHIGHO2_02_FULL_35_13</name>
    <dbReference type="NCBI Taxonomy" id="1801748"/>
    <lineage>
        <taxon>Bacteria</taxon>
        <taxon>Candidatus Nomuraibacteriota</taxon>
    </lineage>
</organism>
<protein>
    <recommendedName>
        <fullName evidence="1">ASCH domain-containing protein</fullName>
    </recommendedName>
</protein>
<evidence type="ECO:0000313" key="3">
    <source>
        <dbReference type="Proteomes" id="UP000177112"/>
    </source>
</evidence>
<comment type="caution">
    <text evidence="2">The sequence shown here is derived from an EMBL/GenBank/DDBJ whole genome shotgun (WGS) entry which is preliminary data.</text>
</comment>
<proteinExistence type="predicted"/>
<name>A0A1F6VMV7_9BACT</name>
<dbReference type="InterPro" id="IPR015947">
    <property type="entry name" value="PUA-like_sf"/>
</dbReference>
<dbReference type="InterPro" id="IPR007374">
    <property type="entry name" value="ASCH_domain"/>
</dbReference>
<dbReference type="STRING" id="1801748.A3B84_01305"/>
<gene>
    <name evidence="2" type="ORF">A3B84_01305</name>
</gene>
<sequence>MKKLKFANNLIHLILSGEKTSTWRLFDDKSLEIKDKLDFLDSEKEKKFAEAEIIEVREKKLGEIQEQDFEGHEKFENKEEMFKTYKKYYGDKITSNTIVKIIKFKLL</sequence>
<dbReference type="AlphaFoldDB" id="A0A1F6VMV7"/>
<evidence type="ECO:0000313" key="2">
    <source>
        <dbReference type="EMBL" id="OGI70886.1"/>
    </source>
</evidence>
<reference evidence="2 3" key="1">
    <citation type="journal article" date="2016" name="Nat. Commun.">
        <title>Thousands of microbial genomes shed light on interconnected biogeochemical processes in an aquifer system.</title>
        <authorList>
            <person name="Anantharaman K."/>
            <person name="Brown C.T."/>
            <person name="Hug L.A."/>
            <person name="Sharon I."/>
            <person name="Castelle C.J."/>
            <person name="Probst A.J."/>
            <person name="Thomas B.C."/>
            <person name="Singh A."/>
            <person name="Wilkins M.J."/>
            <person name="Karaoz U."/>
            <person name="Brodie E.L."/>
            <person name="Williams K.H."/>
            <person name="Hubbard S.S."/>
            <person name="Banfield J.F."/>
        </authorList>
    </citation>
    <scope>NUCLEOTIDE SEQUENCE [LARGE SCALE GENOMIC DNA]</scope>
</reference>
<feature type="domain" description="ASCH" evidence="1">
    <location>
        <begin position="4"/>
        <end position="107"/>
    </location>
</feature>
<dbReference type="EMBL" id="MFTY01000025">
    <property type="protein sequence ID" value="OGI70886.1"/>
    <property type="molecule type" value="Genomic_DNA"/>
</dbReference>
<evidence type="ECO:0000259" key="1">
    <source>
        <dbReference type="SMART" id="SM01022"/>
    </source>
</evidence>
<dbReference type="Pfam" id="PF04266">
    <property type="entry name" value="ASCH"/>
    <property type="match status" value="1"/>
</dbReference>
<dbReference type="SMART" id="SM01022">
    <property type="entry name" value="ASCH"/>
    <property type="match status" value="1"/>
</dbReference>